<proteinExistence type="predicted"/>
<reference evidence="1" key="1">
    <citation type="submission" date="2020-05" db="EMBL/GenBank/DDBJ databases">
        <authorList>
            <person name="Chiriac C."/>
            <person name="Salcher M."/>
            <person name="Ghai R."/>
            <person name="Kavagutti S V."/>
        </authorList>
    </citation>
    <scope>NUCLEOTIDE SEQUENCE</scope>
</reference>
<evidence type="ECO:0000313" key="1">
    <source>
        <dbReference type="EMBL" id="CAB5224868.1"/>
    </source>
</evidence>
<organism evidence="1">
    <name type="scientific">uncultured Caudovirales phage</name>
    <dbReference type="NCBI Taxonomy" id="2100421"/>
    <lineage>
        <taxon>Viruses</taxon>
        <taxon>Duplodnaviria</taxon>
        <taxon>Heunggongvirae</taxon>
        <taxon>Uroviricota</taxon>
        <taxon>Caudoviricetes</taxon>
        <taxon>Peduoviridae</taxon>
        <taxon>Maltschvirus</taxon>
        <taxon>Maltschvirus maltsch</taxon>
    </lineage>
</organism>
<accession>A0A6J7X806</accession>
<sequence length="40" mass="4497">MEAFMNMCVCIIMAGGALLMIFAATMMAIDVVRKWKEVQK</sequence>
<name>A0A6J7X806_9CAUD</name>
<dbReference type="EMBL" id="LR798339">
    <property type="protein sequence ID" value="CAB5224868.1"/>
    <property type="molecule type" value="Genomic_DNA"/>
</dbReference>
<protein>
    <submittedName>
        <fullName evidence="1">Uncharacterized protein</fullName>
    </submittedName>
</protein>
<gene>
    <name evidence="1" type="ORF">UFOVP742_24</name>
</gene>